<evidence type="ECO:0000313" key="2">
    <source>
        <dbReference type="Proteomes" id="UP000789525"/>
    </source>
</evidence>
<protein>
    <submittedName>
        <fullName evidence="1">15590_t:CDS:1</fullName>
    </submittedName>
</protein>
<reference evidence="1" key="1">
    <citation type="submission" date="2021-06" db="EMBL/GenBank/DDBJ databases">
        <authorList>
            <person name="Kallberg Y."/>
            <person name="Tangrot J."/>
            <person name="Rosling A."/>
        </authorList>
    </citation>
    <scope>NUCLEOTIDE SEQUENCE</scope>
    <source>
        <strain evidence="1">CL356</strain>
    </source>
</reference>
<dbReference type="EMBL" id="CAJVPT010000298">
    <property type="protein sequence ID" value="CAG8442321.1"/>
    <property type="molecule type" value="Genomic_DNA"/>
</dbReference>
<dbReference type="Proteomes" id="UP000789525">
    <property type="component" value="Unassembled WGS sequence"/>
</dbReference>
<keyword evidence="2" id="KW-1185">Reference proteome</keyword>
<sequence length="86" mass="10186">KEVTRSLNPLIERSNLSGTDDIRQQYENAISKREEDPWITIGHRNNVVYFNIKSYQEHQLIWRLDMAENISRLTLTPMLPLAQIMM</sequence>
<gene>
    <name evidence="1" type="ORF">ACOLOM_LOCUS310</name>
</gene>
<comment type="caution">
    <text evidence="1">The sequence shown here is derived from an EMBL/GenBank/DDBJ whole genome shotgun (WGS) entry which is preliminary data.</text>
</comment>
<name>A0ACA9JYC5_9GLOM</name>
<proteinExistence type="predicted"/>
<accession>A0ACA9JYC5</accession>
<feature type="non-terminal residue" evidence="1">
    <location>
        <position position="1"/>
    </location>
</feature>
<evidence type="ECO:0000313" key="1">
    <source>
        <dbReference type="EMBL" id="CAG8442321.1"/>
    </source>
</evidence>
<organism evidence="1 2">
    <name type="scientific">Acaulospora colombiana</name>
    <dbReference type="NCBI Taxonomy" id="27376"/>
    <lineage>
        <taxon>Eukaryota</taxon>
        <taxon>Fungi</taxon>
        <taxon>Fungi incertae sedis</taxon>
        <taxon>Mucoromycota</taxon>
        <taxon>Glomeromycotina</taxon>
        <taxon>Glomeromycetes</taxon>
        <taxon>Diversisporales</taxon>
        <taxon>Acaulosporaceae</taxon>
        <taxon>Acaulospora</taxon>
    </lineage>
</organism>